<proteinExistence type="predicted"/>
<accession>A0ABU2SVI8</accession>
<name>A0ABU2SVI8_9ACTN</name>
<dbReference type="RefSeq" id="WP_311613349.1">
    <property type="nucleotide sequence ID" value="NZ_JAVRFI010000016.1"/>
</dbReference>
<protein>
    <submittedName>
        <fullName evidence="2">Terminase</fullName>
    </submittedName>
</protein>
<sequence>MTIGPTWRRDGEGRFVLPESSLGWHVLSWTAEYLQHSAGTPWTYTPEQARFTLWYYAIDPVTDRFLYRDAVFQRLKGHGKDPLAATYAAVEFVGPCRPSGRVAGPNDPSGVPEGQPLGQPHPEPWVMLAAVTQAQTRNTMMIFPGLFTQRAIEEYSIDLGKEVIYAHRGRARIEAVTSSPRALEGSRASWSLINEPHHWLSTNGGHEMAAVLERNATKSADGSARSLAITNAFEPGEDSVAERTREAWEDAQAGRAVDTGLLYDSLEAPPGAKLNAAWAPKVIEAVRGDATWLDIDRIVASILDVRNPASRSRRFWYNQVTAAEDAWCAPYEWDACARPDLVLSDGDEVVLFLDCSKSDDATGLVACRMSDGHVTTLGVWQRPPQVDVWNVPREDVDGVVDNAFARFRVLAFFADPGTGEDQSDGGRYWDRFIDMWADRYGARLLVHAATTGSRRHAVEWDMGGDRRRQEEFTHAVERAHIDIFERQLTHDGHKIMRTHVRNARRRTNAFGITIGKEHRASSRKIDLAVCMVGARMLRRLVITSSKYGKRPRARGKGRVIVLG</sequence>
<dbReference type="Proteomes" id="UP001180531">
    <property type="component" value="Unassembled WGS sequence"/>
</dbReference>
<organism evidence="2 3">
    <name type="scientific">Streptomyces hesseae</name>
    <dbReference type="NCBI Taxonomy" id="3075519"/>
    <lineage>
        <taxon>Bacteria</taxon>
        <taxon>Bacillati</taxon>
        <taxon>Actinomycetota</taxon>
        <taxon>Actinomycetes</taxon>
        <taxon>Kitasatosporales</taxon>
        <taxon>Streptomycetaceae</taxon>
        <taxon>Streptomyces</taxon>
    </lineage>
</organism>
<reference evidence="2" key="1">
    <citation type="submission" date="2024-05" db="EMBL/GenBank/DDBJ databases">
        <title>30 novel species of actinomycetes from the DSMZ collection.</title>
        <authorList>
            <person name="Nouioui I."/>
        </authorList>
    </citation>
    <scope>NUCLEOTIDE SEQUENCE</scope>
    <source>
        <strain evidence="2">DSM 40473</strain>
    </source>
</reference>
<gene>
    <name evidence="2" type="ORF">RM609_22645</name>
</gene>
<evidence type="ECO:0000256" key="1">
    <source>
        <dbReference type="SAM" id="MobiDB-lite"/>
    </source>
</evidence>
<keyword evidence="3" id="KW-1185">Reference proteome</keyword>
<dbReference type="EMBL" id="JAVRFI010000016">
    <property type="protein sequence ID" value="MDT0451860.1"/>
    <property type="molecule type" value="Genomic_DNA"/>
</dbReference>
<evidence type="ECO:0000313" key="3">
    <source>
        <dbReference type="Proteomes" id="UP001180531"/>
    </source>
</evidence>
<evidence type="ECO:0000313" key="2">
    <source>
        <dbReference type="EMBL" id="MDT0451860.1"/>
    </source>
</evidence>
<comment type="caution">
    <text evidence="2">The sequence shown here is derived from an EMBL/GenBank/DDBJ whole genome shotgun (WGS) entry which is preliminary data.</text>
</comment>
<feature type="region of interest" description="Disordered" evidence="1">
    <location>
        <begin position="99"/>
        <end position="118"/>
    </location>
</feature>